<reference evidence="2 3" key="1">
    <citation type="submission" date="2024-01" db="EMBL/GenBank/DDBJ databases">
        <title>The genomes of 5 underutilized Papilionoideae crops provide insights into root nodulation and disease resistanc.</title>
        <authorList>
            <person name="Jiang F."/>
        </authorList>
    </citation>
    <scope>NUCLEOTIDE SEQUENCE [LARGE SCALE GENOMIC DNA]</scope>
    <source>
        <strain evidence="2">LVBAO_FW01</strain>
        <tissue evidence="2">Leaves</tissue>
    </source>
</reference>
<evidence type="ECO:0000313" key="3">
    <source>
        <dbReference type="Proteomes" id="UP001367508"/>
    </source>
</evidence>
<evidence type="ECO:0000256" key="1">
    <source>
        <dbReference type="SAM" id="Phobius"/>
    </source>
</evidence>
<organism evidence="2 3">
    <name type="scientific">Canavalia gladiata</name>
    <name type="common">Sword bean</name>
    <name type="synonym">Dolichos gladiatus</name>
    <dbReference type="NCBI Taxonomy" id="3824"/>
    <lineage>
        <taxon>Eukaryota</taxon>
        <taxon>Viridiplantae</taxon>
        <taxon>Streptophyta</taxon>
        <taxon>Embryophyta</taxon>
        <taxon>Tracheophyta</taxon>
        <taxon>Spermatophyta</taxon>
        <taxon>Magnoliopsida</taxon>
        <taxon>eudicotyledons</taxon>
        <taxon>Gunneridae</taxon>
        <taxon>Pentapetalae</taxon>
        <taxon>rosids</taxon>
        <taxon>fabids</taxon>
        <taxon>Fabales</taxon>
        <taxon>Fabaceae</taxon>
        <taxon>Papilionoideae</taxon>
        <taxon>50 kb inversion clade</taxon>
        <taxon>NPAAA clade</taxon>
        <taxon>indigoferoid/millettioid clade</taxon>
        <taxon>Phaseoleae</taxon>
        <taxon>Canavalia</taxon>
    </lineage>
</organism>
<dbReference type="EMBL" id="JAYMYQ010000002">
    <property type="protein sequence ID" value="KAK7349460.1"/>
    <property type="molecule type" value="Genomic_DNA"/>
</dbReference>
<keyword evidence="1" id="KW-0812">Transmembrane</keyword>
<protein>
    <submittedName>
        <fullName evidence="2">Uncharacterized protein</fullName>
    </submittedName>
</protein>
<gene>
    <name evidence="2" type="ORF">VNO77_06845</name>
</gene>
<sequence>MPFKNSTLEIEEGFSGVTFMGLHKWWHVAWVIVFVSLFLSSLVESSKTHYYDHESLNAFLCKQANKEIKRPRTGAFYNVSLPSNFSGMQVSFVRLRTVSFWLRGVNYSFFNLPPRIVPRPFVRRVAILYENLGNWSSHFYNVPNHTMVAPVFGLMVYSSSETSLVDEKISFIFRGNPISIQFPHVGPHEKNSTPICAKLSAGGLVKFKNMTKPYVCEVHSQGHYTLVVPSHPSHTKSKGKRFTIWWVLGFVIGFVGLVILALILLAFAKQAKRRRIKKLEKNSDGGELFDTFWIGETKLPSASITRTQPTLENEAHY</sequence>
<dbReference type="InterPro" id="IPR010605">
    <property type="entry name" value="DUF1191"/>
</dbReference>
<feature type="transmembrane region" description="Helical" evidence="1">
    <location>
        <begin position="244"/>
        <end position="268"/>
    </location>
</feature>
<feature type="transmembrane region" description="Helical" evidence="1">
    <location>
        <begin position="25"/>
        <end position="43"/>
    </location>
</feature>
<accession>A0AAN9QT43</accession>
<keyword evidence="3" id="KW-1185">Reference proteome</keyword>
<dbReference type="Proteomes" id="UP001367508">
    <property type="component" value="Unassembled WGS sequence"/>
</dbReference>
<dbReference type="GO" id="GO:0016020">
    <property type="term" value="C:membrane"/>
    <property type="evidence" value="ECO:0007669"/>
    <property type="project" value="TreeGrafter"/>
</dbReference>
<keyword evidence="1" id="KW-1133">Transmembrane helix</keyword>
<name>A0AAN9QT43_CANGL</name>
<dbReference type="PANTHER" id="PTHR33512:SF7">
    <property type="entry name" value="LEGUME LECTIN DOMAIN-CONTAINING PROTEIN"/>
    <property type="match status" value="1"/>
</dbReference>
<keyword evidence="1" id="KW-0472">Membrane</keyword>
<comment type="caution">
    <text evidence="2">The sequence shown here is derived from an EMBL/GenBank/DDBJ whole genome shotgun (WGS) entry which is preliminary data.</text>
</comment>
<dbReference type="AlphaFoldDB" id="A0AAN9QT43"/>
<proteinExistence type="predicted"/>
<evidence type="ECO:0000313" key="2">
    <source>
        <dbReference type="EMBL" id="KAK7349460.1"/>
    </source>
</evidence>
<dbReference type="Pfam" id="PF06697">
    <property type="entry name" value="DUF1191"/>
    <property type="match status" value="1"/>
</dbReference>
<dbReference type="PANTHER" id="PTHR33512">
    <property type="entry name" value="PROTEIN, PUTATIVE (DUF1191)-RELATED"/>
    <property type="match status" value="1"/>
</dbReference>